<gene>
    <name evidence="2" type="ORF">C1704_05125</name>
</gene>
<dbReference type="Pfam" id="PF03929">
    <property type="entry name" value="PepSY_TM"/>
    <property type="match status" value="1"/>
</dbReference>
<protein>
    <recommendedName>
        <fullName evidence="4">Peptidase</fullName>
    </recommendedName>
</protein>
<feature type="transmembrane region" description="Helical" evidence="1">
    <location>
        <begin position="12"/>
        <end position="34"/>
    </location>
</feature>
<proteinExistence type="predicted"/>
<keyword evidence="1" id="KW-0812">Transmembrane</keyword>
<dbReference type="PANTHER" id="PTHR34219:SF5">
    <property type="entry name" value="BLR4505 PROTEIN"/>
    <property type="match status" value="1"/>
</dbReference>
<feature type="transmembrane region" description="Helical" evidence="1">
    <location>
        <begin position="367"/>
        <end position="388"/>
    </location>
</feature>
<dbReference type="Proteomes" id="UP000238605">
    <property type="component" value="Unassembled WGS sequence"/>
</dbReference>
<accession>A0A2S5SXN7</accession>
<comment type="caution">
    <text evidence="2">The sequence shown here is derived from an EMBL/GenBank/DDBJ whole genome shotgun (WGS) entry which is preliminary data.</text>
</comment>
<name>A0A2S5SXN7_9BURK</name>
<sequence length="416" mass="47610">MTRHFWVLAHRCAGLAIAGFLVIAGLTGSLLAFYDEIDTALNPELMLVEDRSDVPLLDPLVLRERVEQALPGNAHLDYHPLHRDEGRSHKLYAWRLVGPEGAQKLRFYEVFANPYTAEVLGERERGAWVFDRAHFMPLMYQLHYALTIPYPWGMWLFGVISFVWLFDSFVGFYLTLPRRRNGFWKGWKPAWLVKWSGSAYRINFDLHRALSLWLWGMLILFAVSSVSLNLKDELYLPVLKRIVPTVDAHEALPDLHHAPLMQANMSWEQARERGRELMAARAARHGFVIEQEDAIMFAREHGAWYYSVMSDQDFADDHGHTVVYFSAQDDHGAELAFEHPKIAPGNTFTSWLAALHMGKVFGLPYRLLVLVMGLVIAVLSITGVVIWWRKRRGRRAVPAEAAAPATPAPRMREDLA</sequence>
<feature type="transmembrane region" description="Helical" evidence="1">
    <location>
        <begin position="152"/>
        <end position="176"/>
    </location>
</feature>
<dbReference type="EMBL" id="PSNX01000003">
    <property type="protein sequence ID" value="PPE67535.1"/>
    <property type="molecule type" value="Genomic_DNA"/>
</dbReference>
<dbReference type="AlphaFoldDB" id="A0A2S5SXN7"/>
<keyword evidence="3" id="KW-1185">Reference proteome</keyword>
<feature type="transmembrane region" description="Helical" evidence="1">
    <location>
        <begin position="210"/>
        <end position="230"/>
    </location>
</feature>
<evidence type="ECO:0000313" key="2">
    <source>
        <dbReference type="EMBL" id="PPE67535.1"/>
    </source>
</evidence>
<organism evidence="2 3">
    <name type="scientific">Caldimonas caldifontis</name>
    <dbReference type="NCBI Taxonomy" id="1452508"/>
    <lineage>
        <taxon>Bacteria</taxon>
        <taxon>Pseudomonadati</taxon>
        <taxon>Pseudomonadota</taxon>
        <taxon>Betaproteobacteria</taxon>
        <taxon>Burkholderiales</taxon>
        <taxon>Sphaerotilaceae</taxon>
        <taxon>Caldimonas</taxon>
    </lineage>
</organism>
<reference evidence="2 3" key="1">
    <citation type="submission" date="2018-02" db="EMBL/GenBank/DDBJ databases">
        <title>Reclassifiation of [Polyangium] brachysporum DSM 7029 as Guopingzhaonella breviflexa gen. nov., sp. nov., a member of the family Comamonadaceae.</title>
        <authorList>
            <person name="Tang B."/>
        </authorList>
    </citation>
    <scope>NUCLEOTIDE SEQUENCE [LARGE SCALE GENOMIC DNA]</scope>
    <source>
        <strain evidence="2 3">BCRC 80649</strain>
    </source>
</reference>
<keyword evidence="1" id="KW-1133">Transmembrane helix</keyword>
<evidence type="ECO:0008006" key="4">
    <source>
        <dbReference type="Google" id="ProtNLM"/>
    </source>
</evidence>
<dbReference type="InterPro" id="IPR005625">
    <property type="entry name" value="PepSY-ass_TM"/>
</dbReference>
<evidence type="ECO:0000313" key="3">
    <source>
        <dbReference type="Proteomes" id="UP000238605"/>
    </source>
</evidence>
<dbReference type="OrthoDB" id="7238323at2"/>
<evidence type="ECO:0000256" key="1">
    <source>
        <dbReference type="SAM" id="Phobius"/>
    </source>
</evidence>
<dbReference type="PANTHER" id="PTHR34219">
    <property type="entry name" value="IRON-REGULATED INNER MEMBRANE PROTEIN-RELATED"/>
    <property type="match status" value="1"/>
</dbReference>
<keyword evidence="1" id="KW-0472">Membrane</keyword>
<dbReference type="RefSeq" id="WP_104301613.1">
    <property type="nucleotide sequence ID" value="NZ_PSNX01000003.1"/>
</dbReference>